<accession>A0A1W1WUS2</accession>
<dbReference type="EMBL" id="FWWZ01000001">
    <property type="protein sequence ID" value="SMC10074.1"/>
    <property type="molecule type" value="Genomic_DNA"/>
</dbReference>
<dbReference type="STRING" id="1069081.SAMN05660197_1909"/>
<evidence type="ECO:0000313" key="2">
    <source>
        <dbReference type="EMBL" id="SMC10074.1"/>
    </source>
</evidence>
<evidence type="ECO:0000259" key="1">
    <source>
        <dbReference type="Pfam" id="PF18753"/>
    </source>
</evidence>
<dbReference type="PROSITE" id="PS51257">
    <property type="entry name" value="PROKAR_LIPOPROTEIN"/>
    <property type="match status" value="1"/>
</dbReference>
<evidence type="ECO:0000313" key="3">
    <source>
        <dbReference type="Proteomes" id="UP000192602"/>
    </source>
</evidence>
<dbReference type="Pfam" id="PF18753">
    <property type="entry name" value="Nmad2"/>
    <property type="match status" value="2"/>
</dbReference>
<feature type="domain" description="Nucleotide modification associated" evidence="1">
    <location>
        <begin position="159"/>
        <end position="236"/>
    </location>
</feature>
<protein>
    <recommendedName>
        <fullName evidence="1">Nucleotide modification associated domain-containing protein</fullName>
    </recommendedName>
</protein>
<dbReference type="AlphaFoldDB" id="A0A1W1WUS2"/>
<proteinExistence type="predicted"/>
<dbReference type="OrthoDB" id="2080678at2"/>
<organism evidence="2 3">
    <name type="scientific">Nitratiruptor tergarcus DSM 16512</name>
    <dbReference type="NCBI Taxonomy" id="1069081"/>
    <lineage>
        <taxon>Bacteria</taxon>
        <taxon>Pseudomonadati</taxon>
        <taxon>Campylobacterota</taxon>
        <taxon>Epsilonproteobacteria</taxon>
        <taxon>Nautiliales</taxon>
        <taxon>Nitratiruptoraceae</taxon>
        <taxon>Nitratiruptor</taxon>
    </lineage>
</organism>
<dbReference type="InterPro" id="IPR041180">
    <property type="entry name" value="Nmad2"/>
</dbReference>
<feature type="domain" description="Nucleotide modification associated" evidence="1">
    <location>
        <begin position="1"/>
        <end position="126"/>
    </location>
</feature>
<sequence>MERYLIYRMTYDGGFTPNPFWGYLTVAACTPNHRRANLHPGEWIIGIESKELAKKRIAKGCNPDIEQLLIYAAKIDECLSLDQYFRDPRFQAKKFKKDGNWKEQNGDNNYYKENNKWKWIRGHEHEPRRLRDLPDEDVFFDEDKLYEYLKDEEKIKKYGVILQDLKGDRVFISKKFLYFGNKGVKFPQELLECAPKSRGFKYCRPNDKRYKELKEFIDDRIKKYGYGVHGKPINCCIDNGCNDEIDEKKSSCKSELSNKISKNANNEMKEKRFSCRGS</sequence>
<dbReference type="RefSeq" id="WP_084276451.1">
    <property type="nucleotide sequence ID" value="NZ_AP026671.1"/>
</dbReference>
<reference evidence="3" key="1">
    <citation type="submission" date="2017-04" db="EMBL/GenBank/DDBJ databases">
        <authorList>
            <person name="Varghese N."/>
            <person name="Submissions S."/>
        </authorList>
    </citation>
    <scope>NUCLEOTIDE SEQUENCE [LARGE SCALE GENOMIC DNA]</scope>
    <source>
        <strain evidence="3">DSM 16512</strain>
    </source>
</reference>
<dbReference type="Proteomes" id="UP000192602">
    <property type="component" value="Unassembled WGS sequence"/>
</dbReference>
<gene>
    <name evidence="2" type="ORF">SAMN05660197_1909</name>
</gene>
<name>A0A1W1WUS2_9BACT</name>
<keyword evidence="3" id="KW-1185">Reference proteome</keyword>